<evidence type="ECO:0000313" key="3">
    <source>
        <dbReference type="Proteomes" id="UP000594638"/>
    </source>
</evidence>
<dbReference type="Proteomes" id="UP000594638">
    <property type="component" value="Unassembled WGS sequence"/>
</dbReference>
<reference evidence="2 3" key="1">
    <citation type="submission" date="2019-12" db="EMBL/GenBank/DDBJ databases">
        <authorList>
            <person name="Alioto T."/>
            <person name="Alioto T."/>
            <person name="Gomez Garrido J."/>
        </authorList>
    </citation>
    <scope>NUCLEOTIDE SEQUENCE [LARGE SCALE GENOMIC DNA]</scope>
</reference>
<gene>
    <name evidence="2" type="ORF">OLEA9_A073296</name>
</gene>
<dbReference type="Gramene" id="OE9A073296T1">
    <property type="protein sequence ID" value="OE9A073296C1"/>
    <property type="gene ID" value="OE9A073296"/>
</dbReference>
<keyword evidence="3" id="KW-1185">Reference proteome</keyword>
<protein>
    <submittedName>
        <fullName evidence="2">Uncharacterized protein</fullName>
    </submittedName>
</protein>
<sequence length="100" mass="11539">MDNTRRYHVSKLTSNKIAPKNLNVAHLSHQSMNFEKYIDNGGSQPIGPWQRFLCFNRMELEVKAIVLHVPLENGDEKTFVGKSEVGGERQEERDTEILNR</sequence>
<evidence type="ECO:0000256" key="1">
    <source>
        <dbReference type="SAM" id="MobiDB-lite"/>
    </source>
</evidence>
<name>A0A8S0RNB2_OLEEU</name>
<feature type="region of interest" description="Disordered" evidence="1">
    <location>
        <begin position="81"/>
        <end position="100"/>
    </location>
</feature>
<evidence type="ECO:0000313" key="2">
    <source>
        <dbReference type="EMBL" id="CAA2980510.1"/>
    </source>
</evidence>
<proteinExistence type="predicted"/>
<accession>A0A8S0RNB2</accession>
<dbReference type="AlphaFoldDB" id="A0A8S0RNB2"/>
<dbReference type="EMBL" id="CACTIH010003648">
    <property type="protein sequence ID" value="CAA2980510.1"/>
    <property type="molecule type" value="Genomic_DNA"/>
</dbReference>
<organism evidence="2 3">
    <name type="scientific">Olea europaea subsp. europaea</name>
    <dbReference type="NCBI Taxonomy" id="158383"/>
    <lineage>
        <taxon>Eukaryota</taxon>
        <taxon>Viridiplantae</taxon>
        <taxon>Streptophyta</taxon>
        <taxon>Embryophyta</taxon>
        <taxon>Tracheophyta</taxon>
        <taxon>Spermatophyta</taxon>
        <taxon>Magnoliopsida</taxon>
        <taxon>eudicotyledons</taxon>
        <taxon>Gunneridae</taxon>
        <taxon>Pentapetalae</taxon>
        <taxon>asterids</taxon>
        <taxon>lamiids</taxon>
        <taxon>Lamiales</taxon>
        <taxon>Oleaceae</taxon>
        <taxon>Oleeae</taxon>
        <taxon>Olea</taxon>
    </lineage>
</organism>
<comment type="caution">
    <text evidence="2">The sequence shown here is derived from an EMBL/GenBank/DDBJ whole genome shotgun (WGS) entry which is preliminary data.</text>
</comment>